<evidence type="ECO:0000256" key="6">
    <source>
        <dbReference type="ARBA" id="ARBA00023328"/>
    </source>
</evidence>
<comment type="caution">
    <text evidence="7">The sequence shown here is derived from an EMBL/GenBank/DDBJ whole genome shotgun (WGS) entry which is preliminary data.</text>
</comment>
<keyword evidence="8" id="KW-1185">Reference proteome</keyword>
<dbReference type="OrthoDB" id="6347512at2759"/>
<dbReference type="GO" id="GO:0000939">
    <property type="term" value="C:inner kinetochore"/>
    <property type="evidence" value="ECO:0007669"/>
    <property type="project" value="TreeGrafter"/>
</dbReference>
<proteinExistence type="inferred from homology"/>
<dbReference type="EMBL" id="JAEPRB010000744">
    <property type="protein sequence ID" value="KAG2212527.1"/>
    <property type="molecule type" value="Genomic_DNA"/>
</dbReference>
<comment type="similarity">
    <text evidence="3">Belongs to the CENP-I/CTF3 family.</text>
</comment>
<keyword evidence="4" id="KW-0158">Chromosome</keyword>
<dbReference type="GO" id="GO:0000070">
    <property type="term" value="P:mitotic sister chromatid segregation"/>
    <property type="evidence" value="ECO:0007669"/>
    <property type="project" value="TreeGrafter"/>
</dbReference>
<evidence type="ECO:0000256" key="5">
    <source>
        <dbReference type="ARBA" id="ARBA00023242"/>
    </source>
</evidence>
<dbReference type="GO" id="GO:0005634">
    <property type="term" value="C:nucleus"/>
    <property type="evidence" value="ECO:0007669"/>
    <property type="project" value="UniProtKB-SubCell"/>
</dbReference>
<evidence type="ECO:0000313" key="8">
    <source>
        <dbReference type="Proteomes" id="UP000646827"/>
    </source>
</evidence>
<sequence length="544" mass="63532">MEWIIYRLDLYEKVGPEPELISLLRVYKTYRQDIALPMIPSTRTKKTVFMNPIPELKVKLTNIRKLWENKNHVSSMDMSISNDYKPPIPLMSKRRKITGSQHIEIPPIDTTTIEQFSTTIGDIRDVNHLAQKLDKLALPDQMASVLDNRLLQHMIACDPRESAVIRLSNWLSHSLNNLLKERNQSISFNNSLKELLQKCITMARLTKAHLPTIETFLENYISKWNGWEFEDEIFELLTFIRPRSFEEWLKNWALLDWKRHSERRQKGSDTEMDNLIWLFQGLDFNTDYFQTIQHFIYHVDRLSVIGLIMEDDHPLLQHASLSFFEFVSSISIHHDIPEIIIPAAPLIYRTFFSISGMAVSRLCGIIYQYKRAFEENDRKIDDWVTRHSTDYLNNFNTHVMDVCSALWRNSAFTRSNEEELPFSLSPHITQVYNNLCESRGESANLVLSLTHSASLTGFSERFIQEKENEANVKICHEGPVTAQSLKHLSDNGGISISFMDYRVELLNDLKKKGFHGMYNLLYDCMSSLIERKKEQNDSKNDMEI</sequence>
<name>A0A8H7VBD7_9FUNG</name>
<dbReference type="GO" id="GO:0034080">
    <property type="term" value="P:CENP-A containing chromatin assembly"/>
    <property type="evidence" value="ECO:0007669"/>
    <property type="project" value="TreeGrafter"/>
</dbReference>
<reference evidence="7 8" key="1">
    <citation type="submission" date="2020-12" db="EMBL/GenBank/DDBJ databases">
        <title>Metabolic potential, ecology and presence of endohyphal bacteria is reflected in genomic diversity of Mucoromycotina.</title>
        <authorList>
            <person name="Muszewska A."/>
            <person name="Okrasinska A."/>
            <person name="Steczkiewicz K."/>
            <person name="Drgas O."/>
            <person name="Orlowska M."/>
            <person name="Perlinska-Lenart U."/>
            <person name="Aleksandrzak-Piekarczyk T."/>
            <person name="Szatraj K."/>
            <person name="Zielenkiewicz U."/>
            <person name="Pilsyk S."/>
            <person name="Malc E."/>
            <person name="Mieczkowski P."/>
            <person name="Kruszewska J.S."/>
            <person name="Biernat P."/>
            <person name="Pawlowska J."/>
        </authorList>
    </citation>
    <scope>NUCLEOTIDE SEQUENCE [LARGE SCALE GENOMIC DNA]</scope>
    <source>
        <strain evidence="7 8">CBS 142.35</strain>
    </source>
</reference>
<dbReference type="PANTHER" id="PTHR48208">
    <property type="entry name" value="CENTROMERE PROTEIN I"/>
    <property type="match status" value="1"/>
</dbReference>
<gene>
    <name evidence="7" type="ORF">INT45_007821</name>
</gene>
<evidence type="ECO:0000256" key="4">
    <source>
        <dbReference type="ARBA" id="ARBA00022454"/>
    </source>
</evidence>
<dbReference type="PANTHER" id="PTHR48208:SF2">
    <property type="entry name" value="CENTROMERE PROTEIN I"/>
    <property type="match status" value="1"/>
</dbReference>
<comment type="subcellular location">
    <subcellularLocation>
        <location evidence="2">Chromosome</location>
        <location evidence="2">Centromere</location>
    </subcellularLocation>
    <subcellularLocation>
        <location evidence="1">Nucleus</location>
    </subcellularLocation>
</comment>
<evidence type="ECO:0000313" key="7">
    <source>
        <dbReference type="EMBL" id="KAG2212527.1"/>
    </source>
</evidence>
<evidence type="ECO:0000256" key="3">
    <source>
        <dbReference type="ARBA" id="ARBA00005470"/>
    </source>
</evidence>
<evidence type="ECO:0000256" key="2">
    <source>
        <dbReference type="ARBA" id="ARBA00004584"/>
    </source>
</evidence>
<dbReference type="Pfam" id="PF07778">
    <property type="entry name" value="CENP-I"/>
    <property type="match status" value="1"/>
</dbReference>
<dbReference type="Proteomes" id="UP000646827">
    <property type="component" value="Unassembled WGS sequence"/>
</dbReference>
<evidence type="ECO:0000256" key="1">
    <source>
        <dbReference type="ARBA" id="ARBA00004123"/>
    </source>
</evidence>
<keyword evidence="5" id="KW-0539">Nucleus</keyword>
<dbReference type="AlphaFoldDB" id="A0A8H7VBD7"/>
<keyword evidence="6" id="KW-0137">Centromere</keyword>
<protein>
    <submittedName>
        <fullName evidence="7">Uncharacterized protein</fullName>
    </submittedName>
</protein>
<dbReference type="InterPro" id="IPR012485">
    <property type="entry name" value="CENP-I"/>
</dbReference>
<accession>A0A8H7VBD7</accession>
<organism evidence="7 8">
    <name type="scientific">Circinella minor</name>
    <dbReference type="NCBI Taxonomy" id="1195481"/>
    <lineage>
        <taxon>Eukaryota</taxon>
        <taxon>Fungi</taxon>
        <taxon>Fungi incertae sedis</taxon>
        <taxon>Mucoromycota</taxon>
        <taxon>Mucoromycotina</taxon>
        <taxon>Mucoromycetes</taxon>
        <taxon>Mucorales</taxon>
        <taxon>Lichtheimiaceae</taxon>
        <taxon>Circinella</taxon>
    </lineage>
</organism>